<feature type="domain" description="Ig-like" evidence="8">
    <location>
        <begin position="265"/>
        <end position="398"/>
    </location>
</feature>
<dbReference type="InterPro" id="IPR007110">
    <property type="entry name" value="Ig-like_dom"/>
</dbReference>
<feature type="region of interest" description="Disordered" evidence="6">
    <location>
        <begin position="880"/>
        <end position="968"/>
    </location>
</feature>
<keyword evidence="5" id="KW-0393">Immunoglobulin domain</keyword>
<dbReference type="EMBL" id="UZAE01012294">
    <property type="protein sequence ID" value="VDO04397.1"/>
    <property type="molecule type" value="Genomic_DNA"/>
</dbReference>
<organism evidence="11">
    <name type="scientific">Rodentolepis nana</name>
    <name type="common">Dwarf tapeworm</name>
    <name type="synonym">Hymenolepis nana</name>
    <dbReference type="NCBI Taxonomy" id="102285"/>
    <lineage>
        <taxon>Eukaryota</taxon>
        <taxon>Metazoa</taxon>
        <taxon>Spiralia</taxon>
        <taxon>Lophotrochozoa</taxon>
        <taxon>Platyhelminthes</taxon>
        <taxon>Cestoda</taxon>
        <taxon>Eucestoda</taxon>
        <taxon>Cyclophyllidea</taxon>
        <taxon>Hymenolepididae</taxon>
        <taxon>Rodentolepis</taxon>
    </lineage>
</organism>
<dbReference type="GO" id="GO:0005911">
    <property type="term" value="C:cell-cell junction"/>
    <property type="evidence" value="ECO:0007669"/>
    <property type="project" value="TreeGrafter"/>
</dbReference>
<dbReference type="InterPro" id="IPR036179">
    <property type="entry name" value="Ig-like_dom_sf"/>
</dbReference>
<dbReference type="InterPro" id="IPR051275">
    <property type="entry name" value="Cell_adhesion_signaling"/>
</dbReference>
<dbReference type="InterPro" id="IPR013783">
    <property type="entry name" value="Ig-like_fold"/>
</dbReference>
<evidence type="ECO:0000259" key="8">
    <source>
        <dbReference type="PROSITE" id="PS50835"/>
    </source>
</evidence>
<dbReference type="OrthoDB" id="6263616at2759"/>
<dbReference type="Gene3D" id="2.60.40.10">
    <property type="entry name" value="Immunoglobulins"/>
    <property type="match status" value="3"/>
</dbReference>
<evidence type="ECO:0000256" key="6">
    <source>
        <dbReference type="SAM" id="MobiDB-lite"/>
    </source>
</evidence>
<keyword evidence="4" id="KW-0325">Glycoprotein</keyword>
<reference evidence="11" key="1">
    <citation type="submission" date="2016-04" db="UniProtKB">
        <authorList>
            <consortium name="WormBaseParasite"/>
        </authorList>
    </citation>
    <scope>IDENTIFICATION</scope>
</reference>
<gene>
    <name evidence="9" type="ORF">HNAJ_LOCUS8442</name>
</gene>
<comment type="subcellular location">
    <subcellularLocation>
        <location evidence="1">Membrane</location>
        <topology evidence="1">Single-pass type I membrane protein</topology>
    </subcellularLocation>
</comment>
<keyword evidence="3" id="KW-1015">Disulfide bond</keyword>
<dbReference type="PROSITE" id="PS50835">
    <property type="entry name" value="IG_LIKE"/>
    <property type="match status" value="3"/>
</dbReference>
<evidence type="ECO:0000256" key="3">
    <source>
        <dbReference type="ARBA" id="ARBA00023157"/>
    </source>
</evidence>
<feature type="compositionally biased region" description="Polar residues" evidence="6">
    <location>
        <begin position="1033"/>
        <end position="1051"/>
    </location>
</feature>
<reference evidence="9 10" key="2">
    <citation type="submission" date="2018-11" db="EMBL/GenBank/DDBJ databases">
        <authorList>
            <consortium name="Pathogen Informatics"/>
        </authorList>
    </citation>
    <scope>NUCLEOTIDE SEQUENCE [LARGE SCALE GENOMIC DNA]</scope>
</reference>
<dbReference type="GO" id="GO:0098609">
    <property type="term" value="P:cell-cell adhesion"/>
    <property type="evidence" value="ECO:0007669"/>
    <property type="project" value="TreeGrafter"/>
</dbReference>
<evidence type="ECO:0000256" key="1">
    <source>
        <dbReference type="ARBA" id="ARBA00004479"/>
    </source>
</evidence>
<feature type="domain" description="Ig-like" evidence="8">
    <location>
        <begin position="19"/>
        <end position="128"/>
    </location>
</feature>
<dbReference type="WBParaSite" id="HNAJ_0000844601-mRNA-1">
    <property type="protein sequence ID" value="HNAJ_0000844601-mRNA-1"/>
    <property type="gene ID" value="HNAJ_0000844601"/>
</dbReference>
<dbReference type="InterPro" id="IPR013151">
    <property type="entry name" value="Immunoglobulin_dom"/>
</dbReference>
<evidence type="ECO:0000313" key="10">
    <source>
        <dbReference type="Proteomes" id="UP000278807"/>
    </source>
</evidence>
<feature type="compositionally biased region" description="Low complexity" evidence="6">
    <location>
        <begin position="470"/>
        <end position="479"/>
    </location>
</feature>
<dbReference type="GO" id="GO:0005886">
    <property type="term" value="C:plasma membrane"/>
    <property type="evidence" value="ECO:0007669"/>
    <property type="project" value="TreeGrafter"/>
</dbReference>
<keyword evidence="7" id="KW-1133">Transmembrane helix</keyword>
<accession>A0A158QI06</accession>
<feature type="compositionally biased region" description="Gly residues" evidence="6">
    <location>
        <begin position="904"/>
        <end position="913"/>
    </location>
</feature>
<proteinExistence type="predicted"/>
<feature type="compositionally biased region" description="Polar residues" evidence="6">
    <location>
        <begin position="666"/>
        <end position="688"/>
    </location>
</feature>
<evidence type="ECO:0000256" key="2">
    <source>
        <dbReference type="ARBA" id="ARBA00023136"/>
    </source>
</evidence>
<dbReference type="PANTHER" id="PTHR11640:SF164">
    <property type="entry name" value="MAM DOMAIN-CONTAINING GLYCOSYLPHOSPHATIDYLINOSITOL ANCHOR PROTEIN 1"/>
    <property type="match status" value="1"/>
</dbReference>
<feature type="compositionally biased region" description="Polar residues" evidence="6">
    <location>
        <begin position="1093"/>
        <end position="1117"/>
    </location>
</feature>
<dbReference type="InterPro" id="IPR003599">
    <property type="entry name" value="Ig_sub"/>
</dbReference>
<dbReference type="SUPFAM" id="SSF48726">
    <property type="entry name" value="Immunoglobulin"/>
    <property type="match status" value="3"/>
</dbReference>
<feature type="region of interest" description="Disordered" evidence="6">
    <location>
        <begin position="659"/>
        <end position="688"/>
    </location>
</feature>
<dbReference type="Proteomes" id="UP000278807">
    <property type="component" value="Unassembled WGS sequence"/>
</dbReference>
<evidence type="ECO:0000313" key="9">
    <source>
        <dbReference type="EMBL" id="VDO04397.1"/>
    </source>
</evidence>
<feature type="compositionally biased region" description="Polar residues" evidence="6">
    <location>
        <begin position="1060"/>
        <end position="1084"/>
    </location>
</feature>
<protein>
    <submittedName>
        <fullName evidence="11">Ig-like domain-containing protein</fullName>
    </submittedName>
</protein>
<dbReference type="SMART" id="SM00409">
    <property type="entry name" value="IG"/>
    <property type="match status" value="3"/>
</dbReference>
<keyword evidence="2 7" id="KW-0472">Membrane</keyword>
<feature type="region of interest" description="Disordered" evidence="6">
    <location>
        <begin position="468"/>
        <end position="487"/>
    </location>
</feature>
<feature type="compositionally biased region" description="Polar residues" evidence="6">
    <location>
        <begin position="930"/>
        <end position="944"/>
    </location>
</feature>
<evidence type="ECO:0000256" key="5">
    <source>
        <dbReference type="ARBA" id="ARBA00023319"/>
    </source>
</evidence>
<evidence type="ECO:0000313" key="11">
    <source>
        <dbReference type="WBParaSite" id="HNAJ_0000844601-mRNA-1"/>
    </source>
</evidence>
<keyword evidence="10" id="KW-1185">Reference proteome</keyword>
<feature type="region of interest" description="Disordered" evidence="6">
    <location>
        <begin position="1026"/>
        <end position="1117"/>
    </location>
</feature>
<name>A0A158QI06_RODNA</name>
<keyword evidence="7" id="KW-0812">Transmembrane</keyword>
<evidence type="ECO:0000256" key="7">
    <source>
        <dbReference type="SAM" id="Phobius"/>
    </source>
</evidence>
<dbReference type="STRING" id="102285.A0A158QI06"/>
<dbReference type="PANTHER" id="PTHR11640">
    <property type="entry name" value="NEPHRIN"/>
    <property type="match status" value="1"/>
</dbReference>
<sequence>MLRGDMGYLIPSGFVVFAPNNVQIHPSVTGGISEGEVISLTCAVAVSHPPATVRWFEFPPDSGEEAGSGREITDLAQIDMTSGEYGGMLVDSTLRVSKTFRANSRTEYRCVVNQDALKSSVIAKYKLNILYPPAIEIVGLPNDPSEGQSVTLSCLSHGGMPENGFLFSWWHAKNIQFPPSSGINSPSNLRQELSPVLAKSLVASLNTSTLTDIFSTDMVQISGNTGRHLVLDNLEDEQDGWYGCQIVNGGGTAQSLYLLLINFAPRIHPSTKFIQYAHRGMKAEFSLTVEARPTTAEFMWFWIGDEPALANNARNLIITQSSTSRSKLRNRRSIAPLKSISTSVSPWINRVKQTSSTSNDGKMTFTLTFREVIEADYGLYMCQVNHKAGNREFYFELKRQSDAKGINPDTIQITGEGRKVRVEFEPPNSQFYSRIVLRICLPSISAHGGAGKSIRPSGELVFLRPVKDPSGSSSLVSSGNIGTPSSGGVEECGDYEITFAELGFLQLELDRPIAEYTFQFLVYQDGQLRQITRQVKWNGGNRPSTPTSSKPLVQVIIGILITLLVICLTAFLIYYFCSCFKRKSMKKLAPATSNGLLHNARTYQTLDSGKTFGSQPSGPGSISADIGLLHPAYARQSIGSASLQTGPLPTLSIASSINEDNENRRTPASSCQSAKGFYSPQQPGASHMTNSAHQLLGGGFHPIQNADMCESPSNVSHVSALTQRILSEVYIAAAKAASMAVSESIASGSMDAMNQTGGGTGTYRPSSHYAESVSMIGGSISGIDGLGMYQVPSANGMARMRKSPRTVTPTYQSHLTAQSPASSAATPYMTRPRILSPAGSGLGWASPMLTPQATMRLNEAASALAAAAAAAVLEATGATPNLNEAQGGANGTVNSHRSRFSGNTGAGGGGTNGGLATSSEDGESVSSNSFFSRNPNGKPSSQEPISKRKKLAQDSRKGPLPNPLTEGLLPMLSVPNNISPNYLQTIGPHSVRTSSTELSTFLPSISLDGSWNQNFQPIRNPRTGEEAKFSPFPESQSQAEMSSTFDKTPTPSARHPAPIITSQGPSSSGSFMTIDGTTTSNNTIRENDVGSVSAKSQAQNELSSSQSVNPTPSESQK</sequence>
<dbReference type="Pfam" id="PF00047">
    <property type="entry name" value="ig"/>
    <property type="match status" value="1"/>
</dbReference>
<evidence type="ECO:0000256" key="4">
    <source>
        <dbReference type="ARBA" id="ARBA00023180"/>
    </source>
</evidence>
<dbReference type="GO" id="GO:0050839">
    <property type="term" value="F:cell adhesion molecule binding"/>
    <property type="evidence" value="ECO:0007669"/>
    <property type="project" value="TreeGrafter"/>
</dbReference>
<feature type="domain" description="Ig-like" evidence="8">
    <location>
        <begin position="133"/>
        <end position="257"/>
    </location>
</feature>
<dbReference type="AlphaFoldDB" id="A0A158QI06"/>
<feature type="transmembrane region" description="Helical" evidence="7">
    <location>
        <begin position="552"/>
        <end position="577"/>
    </location>
</feature>